<dbReference type="EMBL" id="JMQP01000002">
    <property type="protein sequence ID" value="KIS36138.1"/>
    <property type="molecule type" value="Genomic_DNA"/>
</dbReference>
<evidence type="ECO:0000313" key="1">
    <source>
        <dbReference type="EMBL" id="KIS36138.1"/>
    </source>
</evidence>
<reference evidence="1 2" key="1">
    <citation type="submission" date="2014-05" db="EMBL/GenBank/DDBJ databases">
        <title>Methylome analysis of the phasevarions of Haemophilus influenzae.</title>
        <authorList>
            <person name="Atack J.M."/>
            <person name="Fox K.L."/>
            <person name="Power P.M."/>
            <person name="Clark T."/>
            <person name="Jurcisek J."/>
            <person name="Korlach J."/>
            <person name="Bakaletz L.O."/>
            <person name="Jennings M.P."/>
        </authorList>
    </citation>
    <scope>NUCLEOTIDE SEQUENCE [LARGE SCALE GENOMIC DNA]</scope>
    <source>
        <strain evidence="1 2">1209</strain>
    </source>
</reference>
<evidence type="ECO:0000313" key="2">
    <source>
        <dbReference type="Proteomes" id="UP000050700"/>
    </source>
</evidence>
<proteinExistence type="predicted"/>
<dbReference type="Proteomes" id="UP000050700">
    <property type="component" value="Unassembled WGS sequence"/>
</dbReference>
<accession>A0A158SZ44</accession>
<organism evidence="1 2">
    <name type="scientific">Haemophilus influenzae</name>
    <dbReference type="NCBI Taxonomy" id="727"/>
    <lineage>
        <taxon>Bacteria</taxon>
        <taxon>Pseudomonadati</taxon>
        <taxon>Pseudomonadota</taxon>
        <taxon>Gammaproteobacteria</taxon>
        <taxon>Pasteurellales</taxon>
        <taxon>Pasteurellaceae</taxon>
        <taxon>Haemophilus</taxon>
    </lineage>
</organism>
<sequence>MKMGRGFMPEQQVCFFIEIHKNLRLLEKSVVDSYVTLCSYFSK</sequence>
<protein>
    <submittedName>
        <fullName evidence="1">Uncharacterized protein</fullName>
    </submittedName>
</protein>
<dbReference type="AlphaFoldDB" id="A0A158SZ44"/>
<name>A0A158SZ44_HAEIF</name>
<comment type="caution">
    <text evidence="1">The sequence shown here is derived from an EMBL/GenBank/DDBJ whole genome shotgun (WGS) entry which is preliminary data.</text>
</comment>
<dbReference type="PATRIC" id="fig|727.582.peg.1614"/>
<gene>
    <name evidence="1" type="ORF">NTHI1209_01778</name>
</gene>